<protein>
    <submittedName>
        <fullName evidence="1">Uncharacterized protein</fullName>
    </submittedName>
</protein>
<comment type="caution">
    <text evidence="1">The sequence shown here is derived from an EMBL/GenBank/DDBJ whole genome shotgun (WGS) entry which is preliminary data.</text>
</comment>
<accession>A0A420E0X2</accession>
<keyword evidence="2" id="KW-1185">Reference proteome</keyword>
<reference evidence="1 2" key="1">
    <citation type="submission" date="2018-09" db="EMBL/GenBank/DDBJ databases">
        <title>Genomic Encyclopedia of Archaeal and Bacterial Type Strains, Phase II (KMG-II): from individual species to whole genera.</title>
        <authorList>
            <person name="Goeker M."/>
        </authorList>
    </citation>
    <scope>NUCLEOTIDE SEQUENCE [LARGE SCALE GENOMIC DNA]</scope>
    <source>
        <strain evidence="1 2">DSM 16505</strain>
    </source>
</reference>
<dbReference type="EMBL" id="RAQM01000009">
    <property type="protein sequence ID" value="RKF03557.1"/>
    <property type="molecule type" value="Genomic_DNA"/>
</dbReference>
<organism evidence="1 2">
    <name type="scientific">Tenacibaculum lutimaris</name>
    <dbReference type="NCBI Taxonomy" id="285258"/>
    <lineage>
        <taxon>Bacteria</taxon>
        <taxon>Pseudomonadati</taxon>
        <taxon>Bacteroidota</taxon>
        <taxon>Flavobacteriia</taxon>
        <taxon>Flavobacteriales</taxon>
        <taxon>Flavobacteriaceae</taxon>
        <taxon>Tenacibaculum</taxon>
    </lineage>
</organism>
<name>A0A420E0X2_9FLAO</name>
<gene>
    <name evidence="1" type="ORF">C8N26_1946</name>
</gene>
<dbReference type="Proteomes" id="UP000285780">
    <property type="component" value="Unassembled WGS sequence"/>
</dbReference>
<evidence type="ECO:0000313" key="1">
    <source>
        <dbReference type="EMBL" id="RKF03557.1"/>
    </source>
</evidence>
<dbReference type="AlphaFoldDB" id="A0A420E0X2"/>
<evidence type="ECO:0000313" key="2">
    <source>
        <dbReference type="Proteomes" id="UP000285780"/>
    </source>
</evidence>
<proteinExistence type="predicted"/>
<sequence length="222" mass="26766">MLFNIYTTISQTKQVNKLIFTSFDRIIGMNNTNLSYGVVFTEKYRRKLANNHNYFKHDFFTKSTIVYQGEHFYDIDLKYDIVDDILIIKIKNDHSQISISPEKNLISEFKLDNHTFVNSYKKNIGYLELLTLSDEFSILKKHHKTSTENRDRRFIYHTFKKKNEQYYLYYDGKYSSIKTDRDFIKIFPNNKKEIIQFFKENRFLLKNDFAKFATKLTKQLLA</sequence>